<reference evidence="14 15" key="1">
    <citation type="submission" date="2024-04" db="EMBL/GenBank/DDBJ databases">
        <authorList>
            <consortium name="Genoscope - CEA"/>
            <person name="William W."/>
        </authorList>
    </citation>
    <scope>NUCLEOTIDE SEQUENCE [LARGE SCALE GENOMIC DNA]</scope>
</reference>
<dbReference type="InterPro" id="IPR045162">
    <property type="entry name" value="Vps15-like"/>
</dbReference>
<keyword evidence="7" id="KW-0547">Nucleotide-binding</keyword>
<dbReference type="InterPro" id="IPR036322">
    <property type="entry name" value="WD40_repeat_dom_sf"/>
</dbReference>
<dbReference type="InterPro" id="IPR015943">
    <property type="entry name" value="WD40/YVTN_repeat-like_dom_sf"/>
</dbReference>
<dbReference type="InterPro" id="IPR021133">
    <property type="entry name" value="HEAT_type_2"/>
</dbReference>
<dbReference type="PROSITE" id="PS50294">
    <property type="entry name" value="WD_REPEATS_REGION"/>
    <property type="match status" value="2"/>
</dbReference>
<evidence type="ECO:0000256" key="8">
    <source>
        <dbReference type="ARBA" id="ARBA00022777"/>
    </source>
</evidence>
<dbReference type="Gene3D" id="2.130.10.10">
    <property type="entry name" value="YVTN repeat-like/Quinoprotein amine dehydrogenase"/>
    <property type="match status" value="2"/>
</dbReference>
<dbReference type="InterPro" id="IPR055231">
    <property type="entry name" value="2AA_helical"/>
</dbReference>
<dbReference type="InterPro" id="IPR001680">
    <property type="entry name" value="WD40_rpt"/>
</dbReference>
<dbReference type="PROSITE" id="PS50077">
    <property type="entry name" value="HEAT_REPEAT"/>
    <property type="match status" value="1"/>
</dbReference>
<keyword evidence="8" id="KW-0418">Kinase</keyword>
<dbReference type="InterPro" id="IPR011009">
    <property type="entry name" value="Kinase-like_dom_sf"/>
</dbReference>
<dbReference type="EMBL" id="CAXITT010000804">
    <property type="protein sequence ID" value="CAL1546383.1"/>
    <property type="molecule type" value="Genomic_DNA"/>
</dbReference>
<dbReference type="GO" id="GO:0004674">
    <property type="term" value="F:protein serine/threonine kinase activity"/>
    <property type="evidence" value="ECO:0007669"/>
    <property type="project" value="UniProtKB-KW"/>
</dbReference>
<proteinExistence type="predicted"/>
<dbReference type="Pfam" id="PF22956">
    <property type="entry name" value="VPS15-like_hel"/>
    <property type="match status" value="1"/>
</dbReference>
<dbReference type="PANTHER" id="PTHR17583:SF0">
    <property type="entry name" value="PHOSPHOINOSITIDE 3-KINASE REGULATORY SUBUNIT 4"/>
    <property type="match status" value="1"/>
</dbReference>
<name>A0AAV2IJM2_LYMST</name>
<dbReference type="Gene3D" id="1.10.510.10">
    <property type="entry name" value="Transferase(Phosphotransferase) domain 1"/>
    <property type="match status" value="1"/>
</dbReference>
<dbReference type="FunFam" id="1.10.510.10:FF:000497">
    <property type="entry name" value="Phosphoinositide 3-kinase regulatory subunit"/>
    <property type="match status" value="1"/>
</dbReference>
<dbReference type="InterPro" id="IPR011989">
    <property type="entry name" value="ARM-like"/>
</dbReference>
<feature type="compositionally biased region" description="Low complexity" evidence="12">
    <location>
        <begin position="894"/>
        <end position="906"/>
    </location>
</feature>
<keyword evidence="5" id="KW-0808">Transferase</keyword>
<dbReference type="GO" id="GO:0005776">
    <property type="term" value="C:autophagosome"/>
    <property type="evidence" value="ECO:0007669"/>
    <property type="project" value="UniProtKB-SubCell"/>
</dbReference>
<gene>
    <name evidence="14" type="ORF">GSLYS_00019760001</name>
</gene>
<evidence type="ECO:0000256" key="5">
    <source>
        <dbReference type="ARBA" id="ARBA00022679"/>
    </source>
</evidence>
<feature type="region of interest" description="Disordered" evidence="12">
    <location>
        <begin position="848"/>
        <end position="936"/>
    </location>
</feature>
<dbReference type="Pfam" id="PF00400">
    <property type="entry name" value="WD40"/>
    <property type="match status" value="2"/>
</dbReference>
<evidence type="ECO:0000256" key="9">
    <source>
        <dbReference type="ARBA" id="ARBA00022840"/>
    </source>
</evidence>
<evidence type="ECO:0000256" key="1">
    <source>
        <dbReference type="ARBA" id="ARBA00004419"/>
    </source>
</evidence>
<sequence>MGNQLTGEAPVVIYPVEHYLAEIPYYEFDCSLGSTRFFKVARAKCKEGLVVVRIFVIQSSSVPLVLKEYQDRLDVIYKALKSLPNCLPFQKHVKLDRAAFLIRQYVKYSLYDRLSTRPFLTLIEKKWIAFQLLCALNQCHKVQVCHGDIKAENILITGWNWLLLTDFASFKPTSLPYDNPADFSYFFDTSRRRICYIAPERFTGRPPTEGHSEGAGGLEDSQAQKVYKELTPAMDIFSAGCVIIEMFCDGTPPFDLSQLLNYSSKNYSPWKLIDSIPDNNIKDLVEHMTQRKPEFRLSAEEYLIKQRGKAFPEYFYTFFKTYSQQFAAVPIMPSDDRILILNRDMDNILASMDIDEKVEKNSKLVLVISLVTSVARDLHFSSFRLIALKLLLQLSNHVTSDIILDRILPYMLSFALDSLPEVRAETIRTVTACIRNLKSVPRNDANVFQDYIIPALSHLLSDDVLQVRLTFAENIAELADTAVKYLDMAQAQEIREVIVQLKDQQRDKASISETVINVKKSAEELKPEIQEVESNYDMELQQLKDLIHQKIFQLLSDPNHAVKMTLMANGMDKLCLFFGRQKANDILLSHIVTFLNVKDDWRLRACFFKTVVDVTMYVGWQCSEVLLPLLQQGLSDIEEFVITEDLHALKQLTNHRLLNKTMMQTLVCDAAALLAHPGPWVRQAAVGFVTAVAKAYDVPDIHCKLLPQIRPFLNRNVMQLRKPAVVLDALADPIPRDVFDYLLRSPLLEAVFNVLDKRIYIRSISQQIRNVYPELEENLSQVFRKLSSLGLTEEFERKLLAMKDFMLRLHKNKTGSIESIHKSPSHANPGNVNVVSYGRHITRRHADLIKNREQSGETQPVVAGKPKRLKKQDSVTMNPEWKKMFGNDEAEAGSLSSSPKPSLPLSGADRRQSEASLKTPMSTATTSPVSPMQTSAESLPPIMLSSENFQRALAMSQDKPQKSVITRYAKCKWELRDLVHHRRAQFDADILLTDAISGIAWDVHHPPDNWKPKGILVAHLQEHRGAINRLSVSHDHKYFASCSNDGSVRIWDSGKLEGKTAANRSKVCLNKQGGKIKSVCFLERSNSVASASDNNTINVYRLDSGSVQIEDSRTVDVNVYGQIMDMTHFDTGAQSILTYATVSSHIVGWDLRCSAPAWILRNDPRHGLITSFAVNQSQCWLAAGTCSGALVCWDMRFRMPINKMQHASGRRVRRVTMHPSEQSWLVASFNWNNEVSMWDAETGQRQKTLWPSSTPPLTYTKQNKNKEDEGIGGVYVGSTDSKAFVLTGGTDLRLRFWDLNYPANSMCFNYGLDDHRTLSLNYRSQLIEGSEVIQELETQREPLDKYEAEREVHLMHSAPILGHHDIVNDLTLCHSTQTLVISAARNGHIKVWK</sequence>
<feature type="repeat" description="WD" evidence="11">
    <location>
        <begin position="1360"/>
        <end position="1393"/>
    </location>
</feature>
<dbReference type="GO" id="GO:0034271">
    <property type="term" value="C:phosphatidylinositol 3-kinase complex, class III, type I"/>
    <property type="evidence" value="ECO:0007669"/>
    <property type="project" value="TreeGrafter"/>
</dbReference>
<keyword evidence="9" id="KW-0067">ATP-binding</keyword>
<dbReference type="GO" id="GO:0005524">
    <property type="term" value="F:ATP binding"/>
    <property type="evidence" value="ECO:0007669"/>
    <property type="project" value="UniProtKB-KW"/>
</dbReference>
<keyword evidence="3" id="KW-0723">Serine/threonine-protein kinase</keyword>
<keyword evidence="6" id="KW-0677">Repeat</keyword>
<organism evidence="14 15">
    <name type="scientific">Lymnaea stagnalis</name>
    <name type="common">Great pond snail</name>
    <name type="synonym">Helix stagnalis</name>
    <dbReference type="NCBI Taxonomy" id="6523"/>
    <lineage>
        <taxon>Eukaryota</taxon>
        <taxon>Metazoa</taxon>
        <taxon>Spiralia</taxon>
        <taxon>Lophotrochozoa</taxon>
        <taxon>Mollusca</taxon>
        <taxon>Gastropoda</taxon>
        <taxon>Heterobranchia</taxon>
        <taxon>Euthyneura</taxon>
        <taxon>Panpulmonata</taxon>
        <taxon>Hygrophila</taxon>
        <taxon>Lymnaeoidea</taxon>
        <taxon>Lymnaeidae</taxon>
        <taxon>Lymnaea</taxon>
    </lineage>
</organism>
<dbReference type="CDD" id="cd13980">
    <property type="entry name" value="STKc_Vps15"/>
    <property type="match status" value="1"/>
</dbReference>
<dbReference type="Gene3D" id="1.25.10.10">
    <property type="entry name" value="Leucine-rich Repeat Variant"/>
    <property type="match status" value="1"/>
</dbReference>
<dbReference type="SUPFAM" id="SSF48371">
    <property type="entry name" value="ARM repeat"/>
    <property type="match status" value="1"/>
</dbReference>
<evidence type="ECO:0000256" key="10">
    <source>
        <dbReference type="PROSITE-ProRule" id="PRU00103"/>
    </source>
</evidence>
<keyword evidence="4 11" id="KW-0853">WD repeat</keyword>
<evidence type="ECO:0000256" key="3">
    <source>
        <dbReference type="ARBA" id="ARBA00022527"/>
    </source>
</evidence>
<dbReference type="SMART" id="SM00320">
    <property type="entry name" value="WD40"/>
    <property type="match status" value="6"/>
</dbReference>
<evidence type="ECO:0000313" key="14">
    <source>
        <dbReference type="EMBL" id="CAL1546383.1"/>
    </source>
</evidence>
<dbReference type="SUPFAM" id="SSF56112">
    <property type="entry name" value="Protein kinase-like (PK-like)"/>
    <property type="match status" value="1"/>
</dbReference>
<dbReference type="SUPFAM" id="SSF50978">
    <property type="entry name" value="WD40 repeat-like"/>
    <property type="match status" value="1"/>
</dbReference>
<dbReference type="PROSITE" id="PS50082">
    <property type="entry name" value="WD_REPEATS_2"/>
    <property type="match status" value="2"/>
</dbReference>
<feature type="repeat" description="WD" evidence="11">
    <location>
        <begin position="1020"/>
        <end position="1052"/>
    </location>
</feature>
<evidence type="ECO:0000256" key="6">
    <source>
        <dbReference type="ARBA" id="ARBA00022737"/>
    </source>
</evidence>
<dbReference type="GO" id="GO:0006623">
    <property type="term" value="P:protein targeting to vacuole"/>
    <property type="evidence" value="ECO:0007669"/>
    <property type="project" value="TreeGrafter"/>
</dbReference>
<evidence type="ECO:0000256" key="4">
    <source>
        <dbReference type="ARBA" id="ARBA00022574"/>
    </source>
</evidence>
<comment type="subcellular location">
    <subcellularLocation>
        <location evidence="1">Cytoplasmic vesicle</location>
        <location evidence="1">Autophagosome</location>
    </subcellularLocation>
</comment>
<dbReference type="Proteomes" id="UP001497497">
    <property type="component" value="Unassembled WGS sequence"/>
</dbReference>
<dbReference type="GO" id="GO:0071561">
    <property type="term" value="C:nucleus-vacuole junction"/>
    <property type="evidence" value="ECO:0007669"/>
    <property type="project" value="TreeGrafter"/>
</dbReference>
<dbReference type="EC" id="2.7.11.1" evidence="2"/>
<evidence type="ECO:0000256" key="7">
    <source>
        <dbReference type="ARBA" id="ARBA00022741"/>
    </source>
</evidence>
<dbReference type="InterPro" id="IPR008271">
    <property type="entry name" value="Ser/Thr_kinase_AS"/>
</dbReference>
<dbReference type="Pfam" id="PF00069">
    <property type="entry name" value="Pkinase"/>
    <property type="match status" value="1"/>
</dbReference>
<dbReference type="GO" id="GO:0034272">
    <property type="term" value="C:phosphatidylinositol 3-kinase complex, class III, type II"/>
    <property type="evidence" value="ECO:0007669"/>
    <property type="project" value="TreeGrafter"/>
</dbReference>
<evidence type="ECO:0000256" key="12">
    <source>
        <dbReference type="SAM" id="MobiDB-lite"/>
    </source>
</evidence>
<evidence type="ECO:0000256" key="2">
    <source>
        <dbReference type="ARBA" id="ARBA00012513"/>
    </source>
</evidence>
<feature type="compositionally biased region" description="Polar residues" evidence="12">
    <location>
        <begin position="914"/>
        <end position="936"/>
    </location>
</feature>
<comment type="caution">
    <text evidence="14">The sequence shown here is derived from an EMBL/GenBank/DDBJ whole genome shotgun (WGS) entry which is preliminary data.</text>
</comment>
<dbReference type="InterPro" id="IPR000719">
    <property type="entry name" value="Prot_kinase_dom"/>
</dbReference>
<protein>
    <recommendedName>
        <fullName evidence="2">non-specific serine/threonine protein kinase</fullName>
        <ecNumber evidence="2">2.7.11.1</ecNumber>
    </recommendedName>
</protein>
<dbReference type="GO" id="GO:0045324">
    <property type="term" value="P:late endosome to vacuole transport"/>
    <property type="evidence" value="ECO:0007669"/>
    <property type="project" value="InterPro"/>
</dbReference>
<evidence type="ECO:0000256" key="11">
    <source>
        <dbReference type="PROSITE-ProRule" id="PRU00221"/>
    </source>
</evidence>
<accession>A0AAV2IJM2</accession>
<dbReference type="InterPro" id="IPR016024">
    <property type="entry name" value="ARM-type_fold"/>
</dbReference>
<feature type="domain" description="Protein kinase" evidence="13">
    <location>
        <begin position="26"/>
        <end position="319"/>
    </location>
</feature>
<feature type="repeat" description="HEAT" evidence="10">
    <location>
        <begin position="452"/>
        <end position="482"/>
    </location>
</feature>
<dbReference type="SMART" id="SM00220">
    <property type="entry name" value="S_TKc"/>
    <property type="match status" value="1"/>
</dbReference>
<evidence type="ECO:0000259" key="13">
    <source>
        <dbReference type="PROSITE" id="PS50011"/>
    </source>
</evidence>
<dbReference type="PROSITE" id="PS00108">
    <property type="entry name" value="PROTEIN_KINASE_ST"/>
    <property type="match status" value="1"/>
</dbReference>
<dbReference type="PROSITE" id="PS50011">
    <property type="entry name" value="PROTEIN_KINASE_DOM"/>
    <property type="match status" value="1"/>
</dbReference>
<keyword evidence="15" id="KW-1185">Reference proteome</keyword>
<dbReference type="PANTHER" id="PTHR17583">
    <property type="entry name" value="PHOSPHOINOSITIDE 3-KINASE REGULATORY SUBUNIT 4"/>
    <property type="match status" value="1"/>
</dbReference>
<evidence type="ECO:0000313" key="15">
    <source>
        <dbReference type="Proteomes" id="UP001497497"/>
    </source>
</evidence>
<dbReference type="GO" id="GO:0016236">
    <property type="term" value="P:macroautophagy"/>
    <property type="evidence" value="ECO:0007669"/>
    <property type="project" value="InterPro"/>
</dbReference>
<dbReference type="GO" id="GO:0005770">
    <property type="term" value="C:late endosome"/>
    <property type="evidence" value="ECO:0007669"/>
    <property type="project" value="TreeGrafter"/>
</dbReference>